<dbReference type="GO" id="GO:0019706">
    <property type="term" value="F:protein-cysteine S-palmitoyltransferase activity"/>
    <property type="evidence" value="ECO:0007669"/>
    <property type="project" value="UniProtKB-EC"/>
</dbReference>
<dbReference type="InterPro" id="IPR044611">
    <property type="entry name" value="E3A/B/C-like"/>
</dbReference>
<dbReference type="PANTHER" id="PTHR45700:SF8">
    <property type="entry name" value="HECT-TYPE E3 UBIQUITIN TRANSFERASE"/>
    <property type="match status" value="1"/>
</dbReference>
<dbReference type="Gene3D" id="3.30.2410.10">
    <property type="entry name" value="Hect, E3 ligase catalytic domain"/>
    <property type="match status" value="1"/>
</dbReference>
<dbReference type="STRING" id="5288.A0A5C5FZP2"/>
<keyword evidence="7 14" id="KW-1133">Transmembrane helix</keyword>
<feature type="domain" description="HECT" evidence="15">
    <location>
        <begin position="487"/>
        <end position="826"/>
    </location>
</feature>
<dbReference type="GO" id="GO:0061630">
    <property type="term" value="F:ubiquitin protein ligase activity"/>
    <property type="evidence" value="ECO:0007669"/>
    <property type="project" value="UniProtKB-EC"/>
</dbReference>
<comment type="catalytic activity">
    <reaction evidence="11">
        <text>L-cysteinyl-[protein] + hexadecanoyl-CoA = S-hexadecanoyl-L-cysteinyl-[protein] + CoA</text>
        <dbReference type="Rhea" id="RHEA:36683"/>
        <dbReference type="Rhea" id="RHEA-COMP:10131"/>
        <dbReference type="Rhea" id="RHEA-COMP:11032"/>
        <dbReference type="ChEBI" id="CHEBI:29950"/>
        <dbReference type="ChEBI" id="CHEBI:57287"/>
        <dbReference type="ChEBI" id="CHEBI:57379"/>
        <dbReference type="ChEBI" id="CHEBI:74151"/>
        <dbReference type="EC" id="2.3.1.225"/>
    </reaction>
</comment>
<feature type="transmembrane region" description="Helical" evidence="14">
    <location>
        <begin position="828"/>
        <end position="853"/>
    </location>
</feature>
<dbReference type="Gene3D" id="3.30.2160.10">
    <property type="entry name" value="Hect, E3 ligase catalytic domain"/>
    <property type="match status" value="1"/>
</dbReference>
<feature type="transmembrane region" description="Helical" evidence="14">
    <location>
        <begin position="965"/>
        <end position="985"/>
    </location>
</feature>
<comment type="caution">
    <text evidence="16">The sequence shown here is derived from an EMBL/GenBank/DDBJ whole genome shotgun (WGS) entry which is preliminary data.</text>
</comment>
<feature type="compositionally biased region" description="Pro residues" evidence="13">
    <location>
        <begin position="78"/>
        <end position="95"/>
    </location>
</feature>
<keyword evidence="5 14" id="KW-0812">Transmembrane</keyword>
<evidence type="ECO:0000256" key="14">
    <source>
        <dbReference type="SAM" id="Phobius"/>
    </source>
</evidence>
<dbReference type="OrthoDB" id="8068875at2759"/>
<evidence type="ECO:0000256" key="2">
    <source>
        <dbReference type="ARBA" id="ARBA00004141"/>
    </source>
</evidence>
<evidence type="ECO:0000256" key="5">
    <source>
        <dbReference type="ARBA" id="ARBA00022692"/>
    </source>
</evidence>
<evidence type="ECO:0000313" key="16">
    <source>
        <dbReference type="EMBL" id="TNY21652.1"/>
    </source>
</evidence>
<feature type="transmembrane region" description="Helical" evidence="14">
    <location>
        <begin position="1073"/>
        <end position="1096"/>
    </location>
</feature>
<dbReference type="EMBL" id="SOZI01000039">
    <property type="protein sequence ID" value="TNY21652.1"/>
    <property type="molecule type" value="Genomic_DNA"/>
</dbReference>
<reference evidence="16 17" key="1">
    <citation type="submission" date="2019-03" db="EMBL/GenBank/DDBJ databases">
        <title>Rhodosporidium diobovatum UCD-FST 08-225 genome sequencing, assembly, and annotation.</title>
        <authorList>
            <person name="Fakankun I.U."/>
            <person name="Fristensky B."/>
            <person name="Levin D.B."/>
        </authorList>
    </citation>
    <scope>NUCLEOTIDE SEQUENCE [LARGE SCALE GENOMIC DNA]</scope>
    <source>
        <strain evidence="16 17">UCD-FST 08-225</strain>
    </source>
</reference>
<evidence type="ECO:0000256" key="10">
    <source>
        <dbReference type="ARBA" id="ARBA00023288"/>
    </source>
</evidence>
<sequence length="1205" mass="133185">MSSLPSPNSPPAAYPPVPVVASTLPRPSPSPSAASSNPWAAGGSFYLGGSGAPASMATRKAPPFKGRSSMHRSATAPSPRPAPPPSSTPSPKPSPPVLLTEGVCCCCGTTLRYPRASPSFRCTVCDTVTDLDDKARKGKAREGTPVPDATPVTEAQVLDLVRRFAERRTETDAELAHRLGALELESPSSSDDDPEDTLLALVATAFDNLPSLEGSFRPAQSSSSAPSARLPRRETLAALYDLARVRPAALNLLRGQVDALLRRPGPTLLASDGAWLVALFECPVCLPAYTPDPEERRKLLSRLIGIASNLPNSLHHALVTHLSSPTYPRHALLEKVELVCSFLSHRIGACIDSDDLGSYADDWRVRSGARVGSLLFAANQQTRQIPPSAFYVTLIDSLGEQALLQDFEMWESQSGHFSLCQYPFLLSLGAKLTLLAFDGERQMLDRASETYRTNLASSLPDPESPLLVLRVRRTHLVADSLRQISLNRLNLKKPLRVKWEDEEGIDAGGLRKEWFLLLCRQLFDPQFGMFVSDDESNLCYLNPGSLGMEDDFWLVGVVVGLAVYNAATLDVPLPLAIYKKLSFESLGLADLAQVQPSLTRGLRQLLEYDGAEGSVEDVFCRSFVGTYEAWGEQVEEELVEGGREVAVTEENRKDYVRLLVDFLLSKSVSSQFDAFAEGFHEVCAGNALSLFKARELELVVRGSTEALDVDALRGVTVYEGFAPDEPTVEAFWETFHALSPTQQRRLLAFITASDRLPATGTAGLTLKLQCLGEDCDRLPQSHTCFNTLALWRYGTRSKVERLVVRAMEDRQCVPTSRWRRPNFWLGKAIPLLLLVFAVRGYSLVVLEIIPFLWRRRPAIAALYATAVHVLLLLTGVSYFSVYFLPLAPPREREPPAEVRDKRVIFACDESGSPLRCYRDSCSGAWQSLRTRHCRDCGVCRPQFDHHCSFVNNCVCGPTLKPFACFLAYAAALLLVALVPFAPLQWRACQAVVREMWWSDEMRDAWWSGWRGWIGGPVYRYSGALLLAYRQCQRTALERPLLVPDTRVVTVRNHEGNTETREVPLYPHLATPTLSMLFVTFFATLISIIAVVMLYVVMRNARRGMTSVQGERIKLHSATSTTGTGTYDARTRLWVPLPGAGAGAGTVVLIDPDVPLFDLGAEENSKRLMGSEWWQWAIPWVPSRVSDQELNPDVVKELEARARKQL</sequence>
<keyword evidence="17" id="KW-1185">Reference proteome</keyword>
<feature type="compositionally biased region" description="Pro residues" evidence="13">
    <location>
        <begin position="7"/>
        <end position="18"/>
    </location>
</feature>
<feature type="compositionally biased region" description="Low complexity" evidence="13">
    <location>
        <begin position="19"/>
        <end position="41"/>
    </location>
</feature>
<protein>
    <recommendedName>
        <fullName evidence="3">HECT-type E3 ubiquitin transferase</fullName>
        <ecNumber evidence="3">2.3.2.26</ecNumber>
    </recommendedName>
</protein>
<dbReference type="PANTHER" id="PTHR45700">
    <property type="entry name" value="UBIQUITIN-PROTEIN LIGASE E3C"/>
    <property type="match status" value="1"/>
</dbReference>
<evidence type="ECO:0000256" key="9">
    <source>
        <dbReference type="ARBA" id="ARBA00023139"/>
    </source>
</evidence>
<evidence type="ECO:0000256" key="3">
    <source>
        <dbReference type="ARBA" id="ARBA00012485"/>
    </source>
</evidence>
<dbReference type="InterPro" id="IPR000569">
    <property type="entry name" value="HECT_dom"/>
</dbReference>
<dbReference type="Gene3D" id="3.90.1750.10">
    <property type="entry name" value="Hect, E3 ligase catalytic domains"/>
    <property type="match status" value="1"/>
</dbReference>
<evidence type="ECO:0000313" key="17">
    <source>
        <dbReference type="Proteomes" id="UP000311382"/>
    </source>
</evidence>
<evidence type="ECO:0000256" key="1">
    <source>
        <dbReference type="ARBA" id="ARBA00000885"/>
    </source>
</evidence>
<evidence type="ECO:0000256" key="13">
    <source>
        <dbReference type="SAM" id="MobiDB-lite"/>
    </source>
</evidence>
<dbReference type="Pfam" id="PF01529">
    <property type="entry name" value="DHHC"/>
    <property type="match status" value="1"/>
</dbReference>
<dbReference type="PROSITE" id="PS50216">
    <property type="entry name" value="DHHC"/>
    <property type="match status" value="1"/>
</dbReference>
<dbReference type="InterPro" id="IPR001594">
    <property type="entry name" value="Palmitoyltrfase_DHHC"/>
</dbReference>
<dbReference type="Proteomes" id="UP000311382">
    <property type="component" value="Unassembled WGS sequence"/>
</dbReference>
<dbReference type="Pfam" id="PF00632">
    <property type="entry name" value="HECT"/>
    <property type="match status" value="1"/>
</dbReference>
<evidence type="ECO:0000256" key="4">
    <source>
        <dbReference type="ARBA" id="ARBA00022679"/>
    </source>
</evidence>
<keyword evidence="10" id="KW-0449">Lipoprotein</keyword>
<evidence type="ECO:0000256" key="12">
    <source>
        <dbReference type="PROSITE-ProRule" id="PRU00104"/>
    </source>
</evidence>
<dbReference type="CDD" id="cd00078">
    <property type="entry name" value="HECTc"/>
    <property type="match status" value="1"/>
</dbReference>
<evidence type="ECO:0000256" key="6">
    <source>
        <dbReference type="ARBA" id="ARBA00022786"/>
    </source>
</evidence>
<dbReference type="EC" id="2.3.2.26" evidence="3"/>
<comment type="catalytic activity">
    <reaction evidence="1">
        <text>S-ubiquitinyl-[E2 ubiquitin-conjugating enzyme]-L-cysteine + [acceptor protein]-L-lysine = [E2 ubiquitin-conjugating enzyme]-L-cysteine + N(6)-ubiquitinyl-[acceptor protein]-L-lysine.</text>
        <dbReference type="EC" id="2.3.2.26"/>
    </reaction>
</comment>
<keyword evidence="9" id="KW-0564">Palmitate</keyword>
<dbReference type="PROSITE" id="PS50237">
    <property type="entry name" value="HECT"/>
    <property type="match status" value="1"/>
</dbReference>
<organism evidence="16 17">
    <name type="scientific">Rhodotorula diobovata</name>
    <dbReference type="NCBI Taxonomy" id="5288"/>
    <lineage>
        <taxon>Eukaryota</taxon>
        <taxon>Fungi</taxon>
        <taxon>Dikarya</taxon>
        <taxon>Basidiomycota</taxon>
        <taxon>Pucciniomycotina</taxon>
        <taxon>Microbotryomycetes</taxon>
        <taxon>Sporidiobolales</taxon>
        <taxon>Sporidiobolaceae</taxon>
        <taxon>Rhodotorula</taxon>
    </lineage>
</organism>
<evidence type="ECO:0000259" key="15">
    <source>
        <dbReference type="PROSITE" id="PS50237"/>
    </source>
</evidence>
<proteinExistence type="predicted"/>
<gene>
    <name evidence="16" type="ORF">DMC30DRAFT_421463</name>
</gene>
<dbReference type="GO" id="GO:0016020">
    <property type="term" value="C:membrane"/>
    <property type="evidence" value="ECO:0007669"/>
    <property type="project" value="UniProtKB-SubCell"/>
</dbReference>
<keyword evidence="6 12" id="KW-0833">Ubl conjugation pathway</keyword>
<feature type="transmembrane region" description="Helical" evidence="14">
    <location>
        <begin position="859"/>
        <end position="884"/>
    </location>
</feature>
<evidence type="ECO:0000256" key="8">
    <source>
        <dbReference type="ARBA" id="ARBA00023136"/>
    </source>
</evidence>
<accession>A0A5C5FZP2</accession>
<name>A0A5C5FZP2_9BASI</name>
<feature type="region of interest" description="Disordered" evidence="13">
    <location>
        <begin position="1"/>
        <end position="95"/>
    </location>
</feature>
<dbReference type="SUPFAM" id="SSF56204">
    <property type="entry name" value="Hect, E3 ligase catalytic domain"/>
    <property type="match status" value="1"/>
</dbReference>
<dbReference type="SMART" id="SM00119">
    <property type="entry name" value="HECTc"/>
    <property type="match status" value="1"/>
</dbReference>
<evidence type="ECO:0000256" key="7">
    <source>
        <dbReference type="ARBA" id="ARBA00022989"/>
    </source>
</evidence>
<keyword evidence="4" id="KW-0808">Transferase</keyword>
<feature type="active site" description="Glycyl thioester intermediate" evidence="12">
    <location>
        <position position="784"/>
    </location>
</feature>
<comment type="subcellular location">
    <subcellularLocation>
        <location evidence="2">Membrane</location>
        <topology evidence="2">Multi-pass membrane protein</topology>
    </subcellularLocation>
</comment>
<dbReference type="InterPro" id="IPR035983">
    <property type="entry name" value="Hect_E3_ubiquitin_ligase"/>
</dbReference>
<dbReference type="GO" id="GO:0000209">
    <property type="term" value="P:protein polyubiquitination"/>
    <property type="evidence" value="ECO:0007669"/>
    <property type="project" value="InterPro"/>
</dbReference>
<dbReference type="AlphaFoldDB" id="A0A5C5FZP2"/>
<evidence type="ECO:0000256" key="11">
    <source>
        <dbReference type="ARBA" id="ARBA00048048"/>
    </source>
</evidence>
<keyword evidence="8 14" id="KW-0472">Membrane</keyword>